<evidence type="ECO:0000256" key="3">
    <source>
        <dbReference type="ARBA" id="ARBA00022692"/>
    </source>
</evidence>
<dbReference type="InterPro" id="IPR043428">
    <property type="entry name" value="LivM-like"/>
</dbReference>
<dbReference type="Proteomes" id="UP000545507">
    <property type="component" value="Unassembled WGS sequence"/>
</dbReference>
<proteinExistence type="predicted"/>
<evidence type="ECO:0000313" key="8">
    <source>
        <dbReference type="Proteomes" id="UP000545507"/>
    </source>
</evidence>
<name>A0A7Y8KYK2_9BURK</name>
<comment type="subcellular location">
    <subcellularLocation>
        <location evidence="1">Cell membrane</location>
        <topology evidence="1">Multi-pass membrane protein</topology>
    </subcellularLocation>
</comment>
<feature type="transmembrane region" description="Helical" evidence="6">
    <location>
        <begin position="44"/>
        <end position="65"/>
    </location>
</feature>
<sequence>MNMSDRQSSIPSVHAAHIRSFLGLAVAIALVLLPIMLTNERAVYFVCLAVIWAIFAVGYDFLFGVTGHLSFGHAAFFGGGAYVAALLMIKVNLPFSVALLGAMISMALAAFVFGLIALRASGIHFALITLLLGELVYVLVSVKLRHITGGFDGLSGVPRPTFLGIDFYDDRRFCVLVNVIGLILFVFAVRVRASPLGQVLHGIRQNPLRLRQIGFNVRAYTLTAFILSGAYAGVAGALLASLIMFVGPELLHWTISGEVVIITVLGGLGTVIGPILGVVSVEALREVLSSYTTAWHGLLGLLFILFSVVLPRGLWGLIAATVRKARRT</sequence>
<feature type="transmembrane region" description="Helical" evidence="6">
    <location>
        <begin position="173"/>
        <end position="191"/>
    </location>
</feature>
<evidence type="ECO:0000256" key="5">
    <source>
        <dbReference type="ARBA" id="ARBA00023136"/>
    </source>
</evidence>
<evidence type="ECO:0000256" key="1">
    <source>
        <dbReference type="ARBA" id="ARBA00004651"/>
    </source>
</evidence>
<comment type="caution">
    <text evidence="7">The sequence shown here is derived from an EMBL/GenBank/DDBJ whole genome shotgun (WGS) entry which is preliminary data.</text>
</comment>
<gene>
    <name evidence="7" type="ORF">F3K02_13270</name>
</gene>
<evidence type="ECO:0000313" key="7">
    <source>
        <dbReference type="EMBL" id="NWF46213.1"/>
    </source>
</evidence>
<keyword evidence="5 6" id="KW-0472">Membrane</keyword>
<dbReference type="CDD" id="cd06581">
    <property type="entry name" value="TM_PBP1_LivM_like"/>
    <property type="match status" value="1"/>
</dbReference>
<keyword evidence="8" id="KW-1185">Reference proteome</keyword>
<dbReference type="AlphaFoldDB" id="A0A7Y8KYK2"/>
<protein>
    <submittedName>
        <fullName evidence="7">Branched-chain amino acid ABC transporter permease</fullName>
    </submittedName>
</protein>
<dbReference type="InterPro" id="IPR001851">
    <property type="entry name" value="ABC_transp_permease"/>
</dbReference>
<accession>A0A7Y8KYK2</accession>
<feature type="transmembrane region" description="Helical" evidence="6">
    <location>
        <begin position="259"/>
        <end position="279"/>
    </location>
</feature>
<dbReference type="RefSeq" id="WP_177136107.1">
    <property type="nucleotide sequence ID" value="NZ_JAGPWB010000010.1"/>
</dbReference>
<organism evidence="7 8">
    <name type="scientific">Hydrogenophaga aromaticivorans</name>
    <dbReference type="NCBI Taxonomy" id="2610898"/>
    <lineage>
        <taxon>Bacteria</taxon>
        <taxon>Pseudomonadati</taxon>
        <taxon>Pseudomonadota</taxon>
        <taxon>Betaproteobacteria</taxon>
        <taxon>Burkholderiales</taxon>
        <taxon>Comamonadaceae</taxon>
        <taxon>Hydrogenophaga</taxon>
    </lineage>
</organism>
<dbReference type="Pfam" id="PF02653">
    <property type="entry name" value="BPD_transp_2"/>
    <property type="match status" value="1"/>
</dbReference>
<feature type="transmembrane region" description="Helical" evidence="6">
    <location>
        <begin position="96"/>
        <end position="117"/>
    </location>
</feature>
<feature type="transmembrane region" description="Helical" evidence="6">
    <location>
        <begin position="219"/>
        <end position="247"/>
    </location>
</feature>
<feature type="transmembrane region" description="Helical" evidence="6">
    <location>
        <begin position="123"/>
        <end position="140"/>
    </location>
</feature>
<dbReference type="PANTHER" id="PTHR30482:SF17">
    <property type="entry name" value="ABC TRANSPORTER ATP-BINDING PROTEIN"/>
    <property type="match status" value="1"/>
</dbReference>
<evidence type="ECO:0000256" key="4">
    <source>
        <dbReference type="ARBA" id="ARBA00022989"/>
    </source>
</evidence>
<keyword evidence="2" id="KW-1003">Cell membrane</keyword>
<reference evidence="7 8" key="1">
    <citation type="submission" date="2019-09" db="EMBL/GenBank/DDBJ databases">
        <title>Hydrogenophaga aromatica sp. nov., isolated from a para-xylene-degrading enrichment culture.</title>
        <authorList>
            <person name="Tancsics A."/>
            <person name="Banerjee S."/>
        </authorList>
    </citation>
    <scope>NUCLEOTIDE SEQUENCE [LARGE SCALE GENOMIC DNA]</scope>
    <source>
        <strain evidence="7 8">D2P1</strain>
    </source>
</reference>
<feature type="transmembrane region" description="Helical" evidence="6">
    <location>
        <begin position="20"/>
        <end position="37"/>
    </location>
</feature>
<evidence type="ECO:0000256" key="2">
    <source>
        <dbReference type="ARBA" id="ARBA00022475"/>
    </source>
</evidence>
<dbReference type="PANTHER" id="PTHR30482">
    <property type="entry name" value="HIGH-AFFINITY BRANCHED-CHAIN AMINO ACID TRANSPORT SYSTEM PERMEASE"/>
    <property type="match status" value="1"/>
</dbReference>
<dbReference type="GO" id="GO:0015658">
    <property type="term" value="F:branched-chain amino acid transmembrane transporter activity"/>
    <property type="evidence" value="ECO:0007669"/>
    <property type="project" value="InterPro"/>
</dbReference>
<dbReference type="GO" id="GO:0005886">
    <property type="term" value="C:plasma membrane"/>
    <property type="evidence" value="ECO:0007669"/>
    <property type="project" value="UniProtKB-SubCell"/>
</dbReference>
<evidence type="ECO:0000256" key="6">
    <source>
        <dbReference type="SAM" id="Phobius"/>
    </source>
</evidence>
<feature type="transmembrane region" description="Helical" evidence="6">
    <location>
        <begin position="71"/>
        <end position="89"/>
    </location>
</feature>
<keyword evidence="3 6" id="KW-0812">Transmembrane</keyword>
<feature type="transmembrane region" description="Helical" evidence="6">
    <location>
        <begin position="299"/>
        <end position="322"/>
    </location>
</feature>
<dbReference type="EMBL" id="VYGV01000011">
    <property type="protein sequence ID" value="NWF46213.1"/>
    <property type="molecule type" value="Genomic_DNA"/>
</dbReference>
<keyword evidence="4 6" id="KW-1133">Transmembrane helix</keyword>